<feature type="transmembrane region" description="Helical" evidence="8">
    <location>
        <begin position="351"/>
        <end position="377"/>
    </location>
</feature>
<evidence type="ECO:0000256" key="5">
    <source>
        <dbReference type="ARBA" id="ARBA00022989"/>
    </source>
</evidence>
<dbReference type="NCBIfam" id="NF037997">
    <property type="entry name" value="Na_Pi_symport"/>
    <property type="match status" value="1"/>
</dbReference>
<feature type="transmembrane region" description="Helical" evidence="8">
    <location>
        <begin position="112"/>
        <end position="130"/>
    </location>
</feature>
<evidence type="ECO:0000256" key="2">
    <source>
        <dbReference type="ARBA" id="ARBA00005808"/>
    </source>
</evidence>
<keyword evidence="6 8" id="KW-0472">Membrane</keyword>
<feature type="non-terminal residue" evidence="9">
    <location>
        <position position="572"/>
    </location>
</feature>
<dbReference type="GO" id="GO:0005436">
    <property type="term" value="F:sodium:phosphate symporter activity"/>
    <property type="evidence" value="ECO:0007669"/>
    <property type="project" value="InterPro"/>
</dbReference>
<comment type="similarity">
    <text evidence="2">Belongs to the SLC34A transporter family.</text>
</comment>
<reference evidence="9 10" key="1">
    <citation type="submission" date="2019-01" db="EMBL/GenBank/DDBJ databases">
        <title>A draft genome assembly of the solar-powered sea slug Elysia chlorotica.</title>
        <authorList>
            <person name="Cai H."/>
            <person name="Li Q."/>
            <person name="Fang X."/>
            <person name="Li J."/>
            <person name="Curtis N.E."/>
            <person name="Altenburger A."/>
            <person name="Shibata T."/>
            <person name="Feng M."/>
            <person name="Maeda T."/>
            <person name="Schwartz J.A."/>
            <person name="Shigenobu S."/>
            <person name="Lundholm N."/>
            <person name="Nishiyama T."/>
            <person name="Yang H."/>
            <person name="Hasebe M."/>
            <person name="Li S."/>
            <person name="Pierce S.K."/>
            <person name="Wang J."/>
        </authorList>
    </citation>
    <scope>NUCLEOTIDE SEQUENCE [LARGE SCALE GENOMIC DNA]</scope>
    <source>
        <strain evidence="9">EC2010</strain>
        <tissue evidence="9">Whole organism of an adult</tissue>
    </source>
</reference>
<feature type="transmembrane region" description="Helical" evidence="8">
    <location>
        <begin position="486"/>
        <end position="508"/>
    </location>
</feature>
<evidence type="ECO:0000313" key="9">
    <source>
        <dbReference type="EMBL" id="RUS71300.1"/>
    </source>
</evidence>
<evidence type="ECO:0000256" key="3">
    <source>
        <dbReference type="ARBA" id="ARBA00022475"/>
    </source>
</evidence>
<evidence type="ECO:0000256" key="7">
    <source>
        <dbReference type="SAM" id="MobiDB-lite"/>
    </source>
</evidence>
<proteinExistence type="inferred from homology"/>
<keyword evidence="3" id="KW-1003">Cell membrane</keyword>
<comment type="caution">
    <text evidence="9">The sequence shown here is derived from an EMBL/GenBank/DDBJ whole genome shotgun (WGS) entry which is preliminary data.</text>
</comment>
<comment type="subcellular location">
    <subcellularLocation>
        <location evidence="1">Apical cell membrane</location>
        <topology evidence="1">Multi-pass membrane protein</topology>
    </subcellularLocation>
</comment>
<dbReference type="AlphaFoldDB" id="A0A3S1H348"/>
<evidence type="ECO:0000256" key="1">
    <source>
        <dbReference type="ARBA" id="ARBA00004424"/>
    </source>
</evidence>
<dbReference type="NCBIfam" id="TIGR01013">
    <property type="entry name" value="2a58"/>
    <property type="match status" value="1"/>
</dbReference>
<feature type="compositionally biased region" description="Basic and acidic residues" evidence="7">
    <location>
        <begin position="32"/>
        <end position="43"/>
    </location>
</feature>
<dbReference type="GO" id="GO:0016324">
    <property type="term" value="C:apical plasma membrane"/>
    <property type="evidence" value="ECO:0007669"/>
    <property type="project" value="UniProtKB-SubCell"/>
</dbReference>
<feature type="region of interest" description="Disordered" evidence="7">
    <location>
        <begin position="19"/>
        <end position="58"/>
    </location>
</feature>
<dbReference type="PANTHER" id="PTHR10010:SF46">
    <property type="entry name" value="SODIUM-DEPENDENT PHOSPHATE TRANSPORT PROTEIN 2B"/>
    <property type="match status" value="1"/>
</dbReference>
<keyword evidence="5 8" id="KW-1133">Transmembrane helix</keyword>
<dbReference type="STRING" id="188477.A0A3S1H348"/>
<dbReference type="InterPro" id="IPR003841">
    <property type="entry name" value="Na/Pi_transpt"/>
</dbReference>
<sequence>MPAKETEGMESSLNIQTTLFDTTAMSNGKALPTEKMDTEDKQDSVQLEDDENEGNFSDLPGREKFRTVVVITAKLVAFLTSLYFFICSLGLLEAAFQLLGGKTAGKAFSSGVLSNPFAGLMIGVLATILVQSSSTSSSIVVTMVGSNIIPVEKAVPIIMGANIGTSVTNTVVSLAQATDRKQFRLAFAGATIRGQYSLLDPTMVTTMEEDVDELWTRIVASTPIIRPAKGLDSTPLENAFPAVLPEIDQQKQPVYMDAKLCCKHNSVIRCKNYPVLICFHFPTGNNLFAQTDLSDAAAGAILLIMALVLIMTTLYLIVKILNSMLSGSVTKMIRRTINSDLPEPFSFFTGYLALLVGVGMTILVQSSSVFTSTLTPLVGLGIVSIERMYPMTLGSNVGTTVTAILAALSQSGEMLRPSLQIAMCHLFFNLTGIILFFPFSFMRWPIAMAKALGRTTAKHRWFAIFYLISMFVILPGSVFALSYAGWVVLTVVALPILVVFLAVIVINVMQRKRPTMLPAALRNWEFLPLWCHSLKPVDKLIELTCRCRFCKTLQQAAEDTGDDPEPTHAVEL</sequence>
<dbReference type="Proteomes" id="UP000271974">
    <property type="component" value="Unassembled WGS sequence"/>
</dbReference>
<dbReference type="GO" id="GO:0044341">
    <property type="term" value="P:sodium-dependent phosphate transport"/>
    <property type="evidence" value="ECO:0007669"/>
    <property type="project" value="InterPro"/>
</dbReference>
<organism evidence="9 10">
    <name type="scientific">Elysia chlorotica</name>
    <name type="common">Eastern emerald elysia</name>
    <name type="synonym">Sea slug</name>
    <dbReference type="NCBI Taxonomy" id="188477"/>
    <lineage>
        <taxon>Eukaryota</taxon>
        <taxon>Metazoa</taxon>
        <taxon>Spiralia</taxon>
        <taxon>Lophotrochozoa</taxon>
        <taxon>Mollusca</taxon>
        <taxon>Gastropoda</taxon>
        <taxon>Heterobranchia</taxon>
        <taxon>Euthyneura</taxon>
        <taxon>Panpulmonata</taxon>
        <taxon>Sacoglossa</taxon>
        <taxon>Placobranchoidea</taxon>
        <taxon>Plakobranchidae</taxon>
        <taxon>Elysia</taxon>
    </lineage>
</organism>
<feature type="transmembrane region" description="Helical" evidence="8">
    <location>
        <begin position="296"/>
        <end position="318"/>
    </location>
</feature>
<evidence type="ECO:0000256" key="4">
    <source>
        <dbReference type="ARBA" id="ARBA00022692"/>
    </source>
</evidence>
<feature type="transmembrane region" description="Helical" evidence="8">
    <location>
        <begin position="461"/>
        <end position="480"/>
    </location>
</feature>
<evidence type="ECO:0000256" key="8">
    <source>
        <dbReference type="SAM" id="Phobius"/>
    </source>
</evidence>
<dbReference type="OrthoDB" id="76259at2759"/>
<protein>
    <recommendedName>
        <fullName evidence="11">Sodium-dependent phosphate transport protein 2B</fullName>
    </recommendedName>
</protein>
<dbReference type="Pfam" id="PF02690">
    <property type="entry name" value="Na_Pi_cotrans"/>
    <property type="match status" value="2"/>
</dbReference>
<evidence type="ECO:0000313" key="10">
    <source>
        <dbReference type="Proteomes" id="UP000271974"/>
    </source>
</evidence>
<feature type="transmembrane region" description="Helical" evidence="8">
    <location>
        <begin position="420"/>
        <end position="441"/>
    </location>
</feature>
<name>A0A3S1H348_ELYCH</name>
<gene>
    <name evidence="9" type="ORF">EGW08_020943</name>
</gene>
<keyword evidence="4 8" id="KW-0812">Transmembrane</keyword>
<dbReference type="PANTHER" id="PTHR10010">
    <property type="entry name" value="SOLUTE CARRIER FAMILY 34 SODIUM PHOSPHATE , MEMBER 2-RELATED"/>
    <property type="match status" value="1"/>
</dbReference>
<accession>A0A3S1H348</accession>
<dbReference type="EMBL" id="RQTK01001237">
    <property type="protein sequence ID" value="RUS71300.1"/>
    <property type="molecule type" value="Genomic_DNA"/>
</dbReference>
<keyword evidence="10" id="KW-1185">Reference proteome</keyword>
<feature type="transmembrane region" description="Helical" evidence="8">
    <location>
        <begin position="389"/>
        <end position="408"/>
    </location>
</feature>
<feature type="transmembrane region" description="Helical" evidence="8">
    <location>
        <begin position="68"/>
        <end position="92"/>
    </location>
</feature>
<evidence type="ECO:0008006" key="11">
    <source>
        <dbReference type="Google" id="ProtNLM"/>
    </source>
</evidence>
<evidence type="ECO:0000256" key="6">
    <source>
        <dbReference type="ARBA" id="ARBA00023136"/>
    </source>
</evidence>